<reference evidence="1 2" key="1">
    <citation type="submission" date="2024-09" db="EMBL/GenBank/DDBJ databases">
        <title>Floridaenema gen nov. (Aerosakkonemataceae, Aerosakkonematales ord. nov., Cyanobacteria) from benthic tropical and subtropical fresh waters, with the description of four new species.</title>
        <authorList>
            <person name="Moretto J.A."/>
            <person name="Berthold D.E."/>
            <person name="Lefler F.W."/>
            <person name="Huang I.-S."/>
            <person name="Laughinghouse H. IV."/>
        </authorList>
    </citation>
    <scope>NUCLEOTIDE SEQUENCE [LARGE SCALE GENOMIC DNA]</scope>
    <source>
        <strain evidence="1 2">BLCC-F167</strain>
    </source>
</reference>
<accession>A0ABV4WVS4</accession>
<proteinExistence type="predicted"/>
<keyword evidence="2" id="KW-1185">Reference proteome</keyword>
<sequence length="30" mass="3527">MPIKASIRVTPNWHNTKALNCFSCHQTYKH</sequence>
<dbReference type="Proteomes" id="UP001576780">
    <property type="component" value="Unassembled WGS sequence"/>
</dbReference>
<gene>
    <name evidence="1" type="ORF">ACE1CA_29930</name>
</gene>
<comment type="caution">
    <text evidence="1">The sequence shown here is derived from an EMBL/GenBank/DDBJ whole genome shotgun (WGS) entry which is preliminary data.</text>
</comment>
<name>A0ABV4WVS4_9CYAN</name>
<evidence type="ECO:0000313" key="1">
    <source>
        <dbReference type="EMBL" id="MFB2838728.1"/>
    </source>
</evidence>
<dbReference type="EMBL" id="JBHFNT010000274">
    <property type="protein sequence ID" value="MFB2838728.1"/>
    <property type="molecule type" value="Genomic_DNA"/>
</dbReference>
<protein>
    <submittedName>
        <fullName evidence="1">CxxxxCH/CxxCH domain-containing protein</fullName>
    </submittedName>
</protein>
<evidence type="ECO:0000313" key="2">
    <source>
        <dbReference type="Proteomes" id="UP001576780"/>
    </source>
</evidence>
<organism evidence="1 2">
    <name type="scientific">Floridaenema evergladense BLCC-F167</name>
    <dbReference type="NCBI Taxonomy" id="3153639"/>
    <lineage>
        <taxon>Bacteria</taxon>
        <taxon>Bacillati</taxon>
        <taxon>Cyanobacteriota</taxon>
        <taxon>Cyanophyceae</taxon>
        <taxon>Oscillatoriophycideae</taxon>
        <taxon>Aerosakkonematales</taxon>
        <taxon>Aerosakkonemataceae</taxon>
        <taxon>Floridanema</taxon>
        <taxon>Floridanema evergladense</taxon>
    </lineage>
</organism>